<dbReference type="InterPro" id="IPR001303">
    <property type="entry name" value="Aldolase_II/adducin_N"/>
</dbReference>
<dbReference type="PANTHER" id="PTHR10640:SF7">
    <property type="entry name" value="METHYLTHIORIBULOSE-1-PHOSPHATE DEHYDRATASE"/>
    <property type="match status" value="1"/>
</dbReference>
<dbReference type="HAMAP" id="MF_01677">
    <property type="entry name" value="Salvage_MtnB"/>
    <property type="match status" value="1"/>
</dbReference>
<dbReference type="Pfam" id="PF00596">
    <property type="entry name" value="Aldolase_II"/>
    <property type="match status" value="1"/>
</dbReference>
<gene>
    <name evidence="6" type="primary">mtnB</name>
    <name evidence="8" type="ORF">O1D97_13175</name>
</gene>
<dbReference type="EMBL" id="JAPUBN010000018">
    <property type="protein sequence ID" value="MCZ2722532.1"/>
    <property type="molecule type" value="Genomic_DNA"/>
</dbReference>
<comment type="cofactor">
    <cofactor evidence="6">
        <name>Zn(2+)</name>
        <dbReference type="ChEBI" id="CHEBI:29105"/>
    </cofactor>
    <text evidence="6">Binds 1 zinc ion per subunit.</text>
</comment>
<reference evidence="8" key="1">
    <citation type="submission" date="2022-12" db="EMBL/GenBank/DDBJ databases">
        <title>Marinomonas 15G1-11 sp. nov, isolated from marine algae.</title>
        <authorList>
            <person name="Butt M."/>
            <person name="Choi D.G."/>
            <person name="Kim J.M."/>
            <person name="Lee J.K."/>
            <person name="Baek J.H."/>
            <person name="Jeon C.O."/>
        </authorList>
    </citation>
    <scope>NUCLEOTIDE SEQUENCE</scope>
    <source>
        <strain evidence="8">15G1-11</strain>
    </source>
</reference>
<dbReference type="SMART" id="SM01007">
    <property type="entry name" value="Aldolase_II"/>
    <property type="match status" value="1"/>
</dbReference>
<feature type="binding site" evidence="6">
    <location>
        <position position="100"/>
    </location>
    <ligand>
        <name>Zn(2+)</name>
        <dbReference type="ChEBI" id="CHEBI:29105"/>
    </ligand>
</feature>
<evidence type="ECO:0000256" key="3">
    <source>
        <dbReference type="ARBA" id="ARBA00022833"/>
    </source>
</evidence>
<evidence type="ECO:0000259" key="7">
    <source>
        <dbReference type="SMART" id="SM01007"/>
    </source>
</evidence>
<evidence type="ECO:0000256" key="2">
    <source>
        <dbReference type="ARBA" id="ARBA00022723"/>
    </source>
</evidence>
<comment type="similarity">
    <text evidence="6">Belongs to the aldolase class II family. MtnB subfamily.</text>
</comment>
<feature type="binding site" evidence="6">
    <location>
        <position position="102"/>
    </location>
    <ligand>
        <name>Zn(2+)</name>
        <dbReference type="ChEBI" id="CHEBI:29105"/>
    </ligand>
</feature>
<comment type="catalytic activity">
    <reaction evidence="6">
        <text>5-(methylsulfanyl)-D-ribulose 1-phosphate = 5-methylsulfanyl-2,3-dioxopentyl phosphate + H2O</text>
        <dbReference type="Rhea" id="RHEA:15549"/>
        <dbReference type="ChEBI" id="CHEBI:15377"/>
        <dbReference type="ChEBI" id="CHEBI:58548"/>
        <dbReference type="ChEBI" id="CHEBI:58828"/>
        <dbReference type="EC" id="4.2.1.109"/>
    </reaction>
</comment>
<evidence type="ECO:0000256" key="4">
    <source>
        <dbReference type="ARBA" id="ARBA00023167"/>
    </source>
</evidence>
<comment type="caution">
    <text evidence="8">The sequence shown here is derived from an EMBL/GenBank/DDBJ whole genome shotgun (WGS) entry which is preliminary data.</text>
</comment>
<feature type="domain" description="Class II aldolase/adducin N-terminal" evidence="7">
    <location>
        <begin position="14"/>
        <end position="202"/>
    </location>
</feature>
<dbReference type="NCBIfam" id="TIGR03328">
    <property type="entry name" value="salvage_mtnB"/>
    <property type="match status" value="1"/>
</dbReference>
<dbReference type="InterPro" id="IPR036409">
    <property type="entry name" value="Aldolase_II/adducin_N_sf"/>
</dbReference>
<keyword evidence="2 6" id="KW-0479">Metal-binding</keyword>
<keyword evidence="4 6" id="KW-0486">Methionine biosynthesis</keyword>
<evidence type="ECO:0000313" key="9">
    <source>
        <dbReference type="Proteomes" id="UP001149719"/>
    </source>
</evidence>
<dbReference type="GO" id="GO:0046570">
    <property type="term" value="F:methylthioribulose 1-phosphate dehydratase activity"/>
    <property type="evidence" value="ECO:0007669"/>
    <property type="project" value="UniProtKB-EC"/>
</dbReference>
<dbReference type="PANTHER" id="PTHR10640">
    <property type="entry name" value="METHYLTHIORIBULOSE-1-PHOSPHATE DEHYDRATASE"/>
    <property type="match status" value="1"/>
</dbReference>
<accession>A0ABT4JVX5</accession>
<keyword evidence="1 6" id="KW-0028">Amino-acid biosynthesis</keyword>
<evidence type="ECO:0000256" key="6">
    <source>
        <dbReference type="HAMAP-Rule" id="MF_01677"/>
    </source>
</evidence>
<dbReference type="Gene3D" id="3.40.225.10">
    <property type="entry name" value="Class II aldolase/adducin N-terminal domain"/>
    <property type="match status" value="1"/>
</dbReference>
<dbReference type="InterPro" id="IPR017714">
    <property type="entry name" value="MethylthioRu-1-P_deHdtase_MtnB"/>
</dbReference>
<proteinExistence type="inferred from homology"/>
<dbReference type="NCBIfam" id="NF006672">
    <property type="entry name" value="PRK09220.1"/>
    <property type="match status" value="1"/>
</dbReference>
<dbReference type="Proteomes" id="UP001149719">
    <property type="component" value="Unassembled WGS sequence"/>
</dbReference>
<evidence type="ECO:0000313" key="8">
    <source>
        <dbReference type="EMBL" id="MCZ2722532.1"/>
    </source>
</evidence>
<dbReference type="RefSeq" id="WP_269126228.1">
    <property type="nucleotide sequence ID" value="NZ_JAPUBN010000018.1"/>
</dbReference>
<comment type="function">
    <text evidence="6">Catalyzes the dehydration of methylthioribulose-1-phosphate (MTRu-1-P) into 2,3-diketo-5-methylthiopentyl-1-phosphate (DK-MTP-1-P).</text>
</comment>
<sequence>MTTELDNQTLALSQAIILAGKWISGRQWVPATGGNFSARLDKKQCLVTASGKHKGHLCSDDLLTTSWTDQELICDGKPSAETLLHTQIYDLDESAQAVFHTHSVQATVFSRLIDAPSYRFNGYEMQKSITGNTSHADDVRLPIVNNSQDMRLLAAEVKTRWQDNPMPYAFLVKGHGMYAWGDSIETAKHHLEGWEFLIECELKRIQLLPLLTDHIKQGNGA</sequence>
<keyword evidence="5 6" id="KW-0456">Lyase</keyword>
<organism evidence="8 9">
    <name type="scientific">Marinomonas phaeophyticola</name>
    <dbReference type="NCBI Taxonomy" id="3004091"/>
    <lineage>
        <taxon>Bacteria</taxon>
        <taxon>Pseudomonadati</taxon>
        <taxon>Pseudomonadota</taxon>
        <taxon>Gammaproteobacteria</taxon>
        <taxon>Oceanospirillales</taxon>
        <taxon>Oceanospirillaceae</taxon>
        <taxon>Marinomonas</taxon>
    </lineage>
</organism>
<comment type="pathway">
    <text evidence="6">Amino-acid biosynthesis; L-methionine biosynthesis via salvage pathway; L-methionine from S-methyl-5-thio-alpha-D-ribose 1-phosphate: step 2/6.</text>
</comment>
<protein>
    <recommendedName>
        <fullName evidence="6">Methylthioribulose-1-phosphate dehydratase</fullName>
        <shortName evidence="6">MTRu-1-P dehydratase</shortName>
        <ecNumber evidence="6">4.2.1.109</ecNumber>
    </recommendedName>
</protein>
<evidence type="ECO:0000256" key="5">
    <source>
        <dbReference type="ARBA" id="ARBA00023239"/>
    </source>
</evidence>
<name>A0ABT4JVX5_9GAMM</name>
<dbReference type="SUPFAM" id="SSF53639">
    <property type="entry name" value="AraD/HMP-PK domain-like"/>
    <property type="match status" value="1"/>
</dbReference>
<evidence type="ECO:0000256" key="1">
    <source>
        <dbReference type="ARBA" id="ARBA00022605"/>
    </source>
</evidence>
<keyword evidence="9" id="KW-1185">Reference proteome</keyword>
<dbReference type="EC" id="4.2.1.109" evidence="6"/>
<keyword evidence="3 6" id="KW-0862">Zinc</keyword>